<keyword evidence="5" id="KW-1185">Reference proteome</keyword>
<reference evidence="4 5" key="1">
    <citation type="submission" date="2016-10" db="EMBL/GenBank/DDBJ databases">
        <authorList>
            <person name="de Groot N.N."/>
        </authorList>
    </citation>
    <scope>NUCLEOTIDE SEQUENCE [LARGE SCALE GENOMIC DNA]</scope>
    <source>
        <strain evidence="4 5">DSM 2698</strain>
    </source>
</reference>
<dbReference type="EMBL" id="FMVW01000001">
    <property type="protein sequence ID" value="SCZ19650.1"/>
    <property type="molecule type" value="Genomic_DNA"/>
</dbReference>
<dbReference type="Gene3D" id="2.60.40.1470">
    <property type="entry name" value="ApaG domain"/>
    <property type="match status" value="1"/>
</dbReference>
<evidence type="ECO:0000313" key="4">
    <source>
        <dbReference type="EMBL" id="SCZ19650.1"/>
    </source>
</evidence>
<proteinExistence type="inferred from homology"/>
<dbReference type="InterPro" id="IPR023065">
    <property type="entry name" value="Uncharacterised_ApaG"/>
</dbReference>
<accession>A0A1G5M5D6</accession>
<dbReference type="PANTHER" id="PTHR47191:SF2">
    <property type="entry name" value="OS05G0170800 PROTEIN"/>
    <property type="match status" value="1"/>
</dbReference>
<dbReference type="STRING" id="1120955.SAMN03080610_00039"/>
<dbReference type="OrthoDB" id="9795226at2"/>
<dbReference type="AlphaFoldDB" id="A0A1G5M5D6"/>
<evidence type="ECO:0000256" key="1">
    <source>
        <dbReference type="ARBA" id="ARBA00017693"/>
    </source>
</evidence>
<gene>
    <name evidence="2" type="primary">apaG</name>
    <name evidence="4" type="ORF">SAMN03080610_00039</name>
</gene>
<dbReference type="PROSITE" id="PS51087">
    <property type="entry name" value="APAG"/>
    <property type="match status" value="1"/>
</dbReference>
<sequence>MYRATTRNITVSVAPEFLEKESNREAGRFFWAYTIEITNEGQERVQLLRRHWQITDALGRTEEVHGPGVVGEQPEIPPGETFRYTSGCPLSTPSGIMVGSYDMVSETGSGFTVEIPAFSLDLPGQKALLH</sequence>
<dbReference type="Proteomes" id="UP000199347">
    <property type="component" value="Unassembled WGS sequence"/>
</dbReference>
<feature type="domain" description="ApaG" evidence="3">
    <location>
        <begin position="3"/>
        <end position="127"/>
    </location>
</feature>
<protein>
    <recommendedName>
        <fullName evidence="1 2">Protein ApaG</fullName>
    </recommendedName>
</protein>
<dbReference type="PANTHER" id="PTHR47191">
    <property type="entry name" value="OS05G0170800 PROTEIN"/>
    <property type="match status" value="1"/>
</dbReference>
<dbReference type="SUPFAM" id="SSF110069">
    <property type="entry name" value="ApaG-like"/>
    <property type="match status" value="1"/>
</dbReference>
<evidence type="ECO:0000256" key="2">
    <source>
        <dbReference type="HAMAP-Rule" id="MF_00791"/>
    </source>
</evidence>
<dbReference type="RefSeq" id="WP_092808893.1">
    <property type="nucleotide sequence ID" value="NZ_FMVW01000001.1"/>
</dbReference>
<dbReference type="InterPro" id="IPR036767">
    <property type="entry name" value="ApaG_sf"/>
</dbReference>
<dbReference type="Pfam" id="PF04379">
    <property type="entry name" value="DUF525"/>
    <property type="match status" value="1"/>
</dbReference>
<dbReference type="HAMAP" id="MF_00791">
    <property type="entry name" value="ApaG"/>
    <property type="match status" value="1"/>
</dbReference>
<dbReference type="NCBIfam" id="NF003967">
    <property type="entry name" value="PRK05461.1"/>
    <property type="match status" value="1"/>
</dbReference>
<dbReference type="InterPro" id="IPR007474">
    <property type="entry name" value="ApaG_domain"/>
</dbReference>
<dbReference type="InterPro" id="IPR050718">
    <property type="entry name" value="ApaG-like"/>
</dbReference>
<organism evidence="4 5">
    <name type="scientific">Afifella marina DSM 2698</name>
    <dbReference type="NCBI Taxonomy" id="1120955"/>
    <lineage>
        <taxon>Bacteria</taxon>
        <taxon>Pseudomonadati</taxon>
        <taxon>Pseudomonadota</taxon>
        <taxon>Alphaproteobacteria</taxon>
        <taxon>Hyphomicrobiales</taxon>
        <taxon>Afifellaceae</taxon>
        <taxon>Afifella</taxon>
    </lineage>
</organism>
<evidence type="ECO:0000259" key="3">
    <source>
        <dbReference type="PROSITE" id="PS51087"/>
    </source>
</evidence>
<evidence type="ECO:0000313" key="5">
    <source>
        <dbReference type="Proteomes" id="UP000199347"/>
    </source>
</evidence>
<name>A0A1G5M5D6_AFIMA</name>